<dbReference type="Proteomes" id="UP000327191">
    <property type="component" value="Unassembled WGS sequence"/>
</dbReference>
<dbReference type="Pfam" id="PF13417">
    <property type="entry name" value="GST_N_3"/>
    <property type="match status" value="1"/>
</dbReference>
<organism evidence="2 3">
    <name type="scientific">Pseudomonas fluorescens</name>
    <dbReference type="NCBI Taxonomy" id="294"/>
    <lineage>
        <taxon>Bacteria</taxon>
        <taxon>Pseudomonadati</taxon>
        <taxon>Pseudomonadota</taxon>
        <taxon>Gammaproteobacteria</taxon>
        <taxon>Pseudomonadales</taxon>
        <taxon>Pseudomonadaceae</taxon>
        <taxon>Pseudomonas</taxon>
    </lineage>
</organism>
<dbReference type="InterPro" id="IPR050983">
    <property type="entry name" value="GST_Omega/HSP26"/>
</dbReference>
<evidence type="ECO:0000313" key="2">
    <source>
        <dbReference type="EMBL" id="VVP82500.1"/>
    </source>
</evidence>
<dbReference type="AlphaFoldDB" id="A0A5E7S8Y5"/>
<proteinExistence type="predicted"/>
<gene>
    <name evidence="2" type="ORF">PS938_00804</name>
</gene>
<dbReference type="InterPro" id="IPR036282">
    <property type="entry name" value="Glutathione-S-Trfase_C_sf"/>
</dbReference>
<evidence type="ECO:0000313" key="3">
    <source>
        <dbReference type="Proteomes" id="UP000327191"/>
    </source>
</evidence>
<dbReference type="SUPFAM" id="SSF47616">
    <property type="entry name" value="GST C-terminal domain-like"/>
    <property type="match status" value="1"/>
</dbReference>
<feature type="domain" description="GST N-terminal" evidence="1">
    <location>
        <begin position="51"/>
        <end position="134"/>
    </location>
</feature>
<dbReference type="SUPFAM" id="SSF52833">
    <property type="entry name" value="Thioredoxin-like"/>
    <property type="match status" value="1"/>
</dbReference>
<accession>A0A5E7S8Y5</accession>
<dbReference type="InterPro" id="IPR004045">
    <property type="entry name" value="Glutathione_S-Trfase_N"/>
</dbReference>
<sequence length="256" mass="28885">MGPYQSTLNCLTHRHREQAHSYKSVCHLELSLQHAMLPVTATDRDAAMSAPSMTLYHNPLSPFVRKVMVLLHETGQQNRVALQTSVLTPVNPDLTLIEDNPLSKIPALRLDDGNIIHDSRVILDYLDHQHVGNPLIPREGSARWRRLTLASLADGIMDAAVLVRYETALRAPEKHWDEWLDGQRNKIRRALALLEKDAIAELTCHFDVAAISVACALGYLDLRHPDLDWRTANPQLAAWYFEVSQRPSMIATMPKV</sequence>
<dbReference type="PANTHER" id="PTHR43968">
    <property type="match status" value="1"/>
</dbReference>
<name>A0A5E7S8Y5_PSEFL</name>
<dbReference type="Gene3D" id="3.40.30.10">
    <property type="entry name" value="Glutaredoxin"/>
    <property type="match status" value="1"/>
</dbReference>
<protein>
    <recommendedName>
        <fullName evidence="1">GST N-terminal domain-containing protein</fullName>
    </recommendedName>
</protein>
<dbReference type="GO" id="GO:0005737">
    <property type="term" value="C:cytoplasm"/>
    <property type="evidence" value="ECO:0007669"/>
    <property type="project" value="TreeGrafter"/>
</dbReference>
<dbReference type="Pfam" id="PF13410">
    <property type="entry name" value="GST_C_2"/>
    <property type="match status" value="1"/>
</dbReference>
<dbReference type="PANTHER" id="PTHR43968:SF6">
    <property type="entry name" value="GLUTATHIONE S-TRANSFERASE OMEGA"/>
    <property type="match status" value="1"/>
</dbReference>
<reference evidence="2 3" key="1">
    <citation type="submission" date="2019-09" db="EMBL/GenBank/DDBJ databases">
        <authorList>
            <person name="Chandra G."/>
            <person name="Truman W A."/>
        </authorList>
    </citation>
    <scope>NUCLEOTIDE SEQUENCE [LARGE SCALE GENOMIC DNA]</scope>
    <source>
        <strain evidence="2">PS938</strain>
    </source>
</reference>
<dbReference type="EMBL" id="CABVJE010000003">
    <property type="protein sequence ID" value="VVP82500.1"/>
    <property type="molecule type" value="Genomic_DNA"/>
</dbReference>
<dbReference type="InterPro" id="IPR036249">
    <property type="entry name" value="Thioredoxin-like_sf"/>
</dbReference>
<dbReference type="PROSITE" id="PS50404">
    <property type="entry name" value="GST_NTER"/>
    <property type="match status" value="1"/>
</dbReference>
<evidence type="ECO:0000259" key="1">
    <source>
        <dbReference type="PROSITE" id="PS50404"/>
    </source>
</evidence>
<dbReference type="Gene3D" id="1.20.1050.10">
    <property type="match status" value="1"/>
</dbReference>
<dbReference type="CDD" id="cd03205">
    <property type="entry name" value="GST_C_6"/>
    <property type="match status" value="1"/>
</dbReference>